<dbReference type="CDD" id="cd02972">
    <property type="entry name" value="DsbA_family"/>
    <property type="match status" value="1"/>
</dbReference>
<proteinExistence type="predicted"/>
<evidence type="ECO:0000313" key="3">
    <source>
        <dbReference type="EMBL" id="QLY33084.1"/>
    </source>
</evidence>
<keyword evidence="1" id="KW-0472">Membrane</keyword>
<keyword evidence="1" id="KW-0812">Transmembrane</keyword>
<accession>A0A7D6Z6T7</accession>
<dbReference type="EMBL" id="CP059399">
    <property type="protein sequence ID" value="QLY33084.1"/>
    <property type="molecule type" value="Genomic_DNA"/>
</dbReference>
<dbReference type="InterPro" id="IPR036249">
    <property type="entry name" value="Thioredoxin-like_sf"/>
</dbReference>
<dbReference type="SUPFAM" id="SSF52833">
    <property type="entry name" value="Thioredoxin-like"/>
    <property type="match status" value="1"/>
</dbReference>
<feature type="domain" description="Thioredoxin-like fold" evidence="2">
    <location>
        <begin position="66"/>
        <end position="237"/>
    </location>
</feature>
<gene>
    <name evidence="3" type="ORF">H0264_13355</name>
</gene>
<dbReference type="InterPro" id="IPR012336">
    <property type="entry name" value="Thioredoxin-like_fold"/>
</dbReference>
<protein>
    <submittedName>
        <fullName evidence="3">DsbA family protein</fullName>
    </submittedName>
</protein>
<keyword evidence="4" id="KW-1185">Reference proteome</keyword>
<reference evidence="3 4" key="1">
    <citation type="submission" date="2020-07" db="EMBL/GenBank/DDBJ databases">
        <authorList>
            <person name="Zhuang K."/>
            <person name="Ran Y."/>
        </authorList>
    </citation>
    <scope>NUCLEOTIDE SEQUENCE [LARGE SCALE GENOMIC DNA]</scope>
    <source>
        <strain evidence="3 4">WCH-YHL-001</strain>
    </source>
</reference>
<organism evidence="3 4">
    <name type="scientific">Nocardia huaxiensis</name>
    <dbReference type="NCBI Taxonomy" id="2755382"/>
    <lineage>
        <taxon>Bacteria</taxon>
        <taxon>Bacillati</taxon>
        <taxon>Actinomycetota</taxon>
        <taxon>Actinomycetes</taxon>
        <taxon>Mycobacteriales</taxon>
        <taxon>Nocardiaceae</taxon>
        <taxon>Nocardia</taxon>
    </lineage>
</organism>
<sequence>MSKPSSKHTPQPVSSRTTYALGALALVLLAVIVFAVYRWNQGSDQPRNDGYGSVHDAAVSVALDSDGAIVLGKPGVAKTIEIFEDPICPACGNLERIYGQEIAQQLDEGKFAVRYRLVSFLDGMSKSKDYSTRAVAANECVAQAGDGRVYSKFHELLFTTKQPEERGNDHDNQALAAIAKEAGASDDVARCITGGQRIDTARNHAEAAMKALEGKLGDDAGTPSIFIDDKRIDWQNDNWVLDAAK</sequence>
<dbReference type="Proteomes" id="UP000515512">
    <property type="component" value="Chromosome"/>
</dbReference>
<name>A0A7D6Z6T7_9NOCA</name>
<feature type="transmembrane region" description="Helical" evidence="1">
    <location>
        <begin position="20"/>
        <end position="37"/>
    </location>
</feature>
<evidence type="ECO:0000313" key="4">
    <source>
        <dbReference type="Proteomes" id="UP000515512"/>
    </source>
</evidence>
<dbReference type="Pfam" id="PF13462">
    <property type="entry name" value="Thioredoxin_4"/>
    <property type="match status" value="1"/>
</dbReference>
<dbReference type="Gene3D" id="3.40.30.10">
    <property type="entry name" value="Glutaredoxin"/>
    <property type="match status" value="1"/>
</dbReference>
<dbReference type="KEGG" id="nhu:H0264_13355"/>
<dbReference type="RefSeq" id="WP_181584248.1">
    <property type="nucleotide sequence ID" value="NZ_CP059399.1"/>
</dbReference>
<evidence type="ECO:0000259" key="2">
    <source>
        <dbReference type="Pfam" id="PF13462"/>
    </source>
</evidence>
<evidence type="ECO:0000256" key="1">
    <source>
        <dbReference type="SAM" id="Phobius"/>
    </source>
</evidence>
<keyword evidence="1" id="KW-1133">Transmembrane helix</keyword>
<dbReference type="AlphaFoldDB" id="A0A7D6Z6T7"/>